<organism evidence="2 3">
    <name type="scientific">Thalassiosira oceanica</name>
    <name type="common">Marine diatom</name>
    <dbReference type="NCBI Taxonomy" id="159749"/>
    <lineage>
        <taxon>Eukaryota</taxon>
        <taxon>Sar</taxon>
        <taxon>Stramenopiles</taxon>
        <taxon>Ochrophyta</taxon>
        <taxon>Bacillariophyta</taxon>
        <taxon>Coscinodiscophyceae</taxon>
        <taxon>Thalassiosirophycidae</taxon>
        <taxon>Thalassiosirales</taxon>
        <taxon>Thalassiosiraceae</taxon>
        <taxon>Thalassiosira</taxon>
    </lineage>
</organism>
<keyword evidence="3" id="KW-1185">Reference proteome</keyword>
<evidence type="ECO:0000313" key="3">
    <source>
        <dbReference type="Proteomes" id="UP000266841"/>
    </source>
</evidence>
<name>K0R6E5_THAOC</name>
<evidence type="ECO:0000256" key="1">
    <source>
        <dbReference type="SAM" id="MobiDB-lite"/>
    </source>
</evidence>
<feature type="compositionally biased region" description="Basic and acidic residues" evidence="1">
    <location>
        <begin position="47"/>
        <end position="58"/>
    </location>
</feature>
<dbReference type="EMBL" id="AGNL01045874">
    <property type="protein sequence ID" value="EJK48405.1"/>
    <property type="molecule type" value="Genomic_DNA"/>
</dbReference>
<protein>
    <submittedName>
        <fullName evidence="2">Uncharacterized protein</fullName>
    </submittedName>
</protein>
<proteinExistence type="predicted"/>
<dbReference type="AlphaFoldDB" id="K0R6E5"/>
<accession>K0R6E5</accession>
<feature type="compositionally biased region" description="Gly residues" evidence="1">
    <location>
        <begin position="14"/>
        <end position="30"/>
    </location>
</feature>
<gene>
    <name evidence="2" type="ORF">THAOC_32797</name>
</gene>
<reference evidence="2 3" key="1">
    <citation type="journal article" date="2012" name="Genome Biol.">
        <title>Genome and low-iron response of an oceanic diatom adapted to chronic iron limitation.</title>
        <authorList>
            <person name="Lommer M."/>
            <person name="Specht M."/>
            <person name="Roy A.S."/>
            <person name="Kraemer L."/>
            <person name="Andreson R."/>
            <person name="Gutowska M.A."/>
            <person name="Wolf J."/>
            <person name="Bergner S.V."/>
            <person name="Schilhabel M.B."/>
            <person name="Klostermeier U.C."/>
            <person name="Beiko R.G."/>
            <person name="Rosenstiel P."/>
            <person name="Hippler M."/>
            <person name="Laroche J."/>
        </authorList>
    </citation>
    <scope>NUCLEOTIDE SEQUENCE [LARGE SCALE GENOMIC DNA]</scope>
    <source>
        <strain evidence="2 3">CCMP1005</strain>
    </source>
</reference>
<feature type="compositionally biased region" description="Gly residues" evidence="1">
    <location>
        <begin position="59"/>
        <end position="93"/>
    </location>
</feature>
<feature type="region of interest" description="Disordered" evidence="1">
    <location>
        <begin position="1"/>
        <end position="93"/>
    </location>
</feature>
<sequence length="93" mass="8995">KIESTLPVPSQESEGGGPGGRGAAGFGGWIHGRSRARARGGRATAGSHREWRGGERGGWEWGGCTGGRGHGAGGRQGGRAGGGVGGCTGGQGA</sequence>
<feature type="non-terminal residue" evidence="2">
    <location>
        <position position="1"/>
    </location>
</feature>
<comment type="caution">
    <text evidence="2">The sequence shown here is derived from an EMBL/GenBank/DDBJ whole genome shotgun (WGS) entry which is preliminary data.</text>
</comment>
<evidence type="ECO:0000313" key="2">
    <source>
        <dbReference type="EMBL" id="EJK48405.1"/>
    </source>
</evidence>
<dbReference type="Proteomes" id="UP000266841">
    <property type="component" value="Unassembled WGS sequence"/>
</dbReference>